<accession>G2GLY2</accession>
<comment type="caution">
    <text evidence="3">The sequence shown here is derived from an EMBL/GenBank/DDBJ whole genome shotgun (WGS) entry which is preliminary data.</text>
</comment>
<proteinExistence type="predicted"/>
<dbReference type="InterPro" id="IPR006935">
    <property type="entry name" value="Helicase/UvrB_N"/>
</dbReference>
<keyword evidence="4" id="KW-1185">Reference proteome</keyword>
<dbReference type="GO" id="GO:0005524">
    <property type="term" value="F:ATP binding"/>
    <property type="evidence" value="ECO:0007669"/>
    <property type="project" value="InterPro"/>
</dbReference>
<feature type="domain" description="Helicase ATP-binding" evidence="2">
    <location>
        <begin position="1"/>
        <end position="149"/>
    </location>
</feature>
<feature type="region of interest" description="Disordered" evidence="1">
    <location>
        <begin position="137"/>
        <end position="160"/>
    </location>
</feature>
<sequence>MVPSRDLIGQWAQAARADGRREPLMAVSSLEAHKHPVLSEAGAVSAGSGEHLAYWLARCAKKNEPATVFVTPDSLPRIEEVQHSVFPAAVFDLAIVDEAHHTAGGWDKDWPVIHDSSRIRTKRRLYLTATPYEWEAPLAEAPDARPRPKRTSYRPGSPRP</sequence>
<dbReference type="EMBL" id="AGBF01000222">
    <property type="protein sequence ID" value="EGX55480.1"/>
    <property type="molecule type" value="Genomic_DNA"/>
</dbReference>
<dbReference type="AlphaFoldDB" id="G2GLY2"/>
<dbReference type="PROSITE" id="PS51192">
    <property type="entry name" value="HELICASE_ATP_BIND_1"/>
    <property type="match status" value="1"/>
</dbReference>
<dbReference type="InterPro" id="IPR014001">
    <property type="entry name" value="Helicase_ATP-bd"/>
</dbReference>
<dbReference type="PATRIC" id="fig|700597.3.peg.6387"/>
<dbReference type="Pfam" id="PF04851">
    <property type="entry name" value="ResIII"/>
    <property type="match status" value="1"/>
</dbReference>
<evidence type="ECO:0000259" key="2">
    <source>
        <dbReference type="PROSITE" id="PS51192"/>
    </source>
</evidence>
<organism evidence="3 4">
    <name type="scientific">Streptomyces zinciresistens K42</name>
    <dbReference type="NCBI Taxonomy" id="700597"/>
    <lineage>
        <taxon>Bacteria</taxon>
        <taxon>Bacillati</taxon>
        <taxon>Actinomycetota</taxon>
        <taxon>Actinomycetes</taxon>
        <taxon>Kitasatosporales</taxon>
        <taxon>Streptomycetaceae</taxon>
        <taxon>Streptomyces</taxon>
    </lineage>
</organism>
<dbReference type="Proteomes" id="UP000004217">
    <property type="component" value="Unassembled WGS sequence"/>
</dbReference>
<protein>
    <submittedName>
        <fullName evidence="3">TtrA</fullName>
    </submittedName>
</protein>
<dbReference type="GO" id="GO:0016787">
    <property type="term" value="F:hydrolase activity"/>
    <property type="evidence" value="ECO:0007669"/>
    <property type="project" value="InterPro"/>
</dbReference>
<name>G2GLY2_9ACTN</name>
<evidence type="ECO:0000313" key="4">
    <source>
        <dbReference type="Proteomes" id="UP000004217"/>
    </source>
</evidence>
<dbReference type="Gene3D" id="3.40.50.300">
    <property type="entry name" value="P-loop containing nucleotide triphosphate hydrolases"/>
    <property type="match status" value="1"/>
</dbReference>
<dbReference type="InterPro" id="IPR027417">
    <property type="entry name" value="P-loop_NTPase"/>
</dbReference>
<evidence type="ECO:0000256" key="1">
    <source>
        <dbReference type="SAM" id="MobiDB-lite"/>
    </source>
</evidence>
<dbReference type="SUPFAM" id="SSF52540">
    <property type="entry name" value="P-loop containing nucleoside triphosphate hydrolases"/>
    <property type="match status" value="1"/>
</dbReference>
<dbReference type="GO" id="GO:0003677">
    <property type="term" value="F:DNA binding"/>
    <property type="evidence" value="ECO:0007669"/>
    <property type="project" value="InterPro"/>
</dbReference>
<reference evidence="3 4" key="1">
    <citation type="submission" date="2011-08" db="EMBL/GenBank/DDBJ databases">
        <authorList>
            <person name="Lin Y."/>
            <person name="Hao X."/>
            <person name="Johnstone L."/>
            <person name="Miller S.J."/>
            <person name="Wei G."/>
            <person name="Rensing C."/>
        </authorList>
    </citation>
    <scope>NUCLEOTIDE SEQUENCE [LARGE SCALE GENOMIC DNA]</scope>
    <source>
        <strain evidence="3 4">K42</strain>
    </source>
</reference>
<gene>
    <name evidence="3" type="ORF">SZN_32671</name>
</gene>
<evidence type="ECO:0000313" key="3">
    <source>
        <dbReference type="EMBL" id="EGX55480.1"/>
    </source>
</evidence>